<protein>
    <submittedName>
        <fullName evidence="2">Uncharacterized protein</fullName>
    </submittedName>
</protein>
<keyword evidence="2" id="KW-0614">Plasmid</keyword>
<gene>
    <name evidence="2" type="ORF">BTI247_62000</name>
</gene>
<feature type="transmembrane region" description="Helical" evidence="1">
    <location>
        <begin position="58"/>
        <end position="80"/>
    </location>
</feature>
<evidence type="ECO:0000313" key="3">
    <source>
        <dbReference type="Proteomes" id="UP000192743"/>
    </source>
</evidence>
<dbReference type="EMBL" id="CP015253">
    <property type="protein sequence ID" value="AOM14530.1"/>
    <property type="molecule type" value="Genomic_DNA"/>
</dbReference>
<organism evidence="2 3">
    <name type="scientific">Bacillus thuringiensis Bt18247</name>
    <dbReference type="NCBI Taxonomy" id="1423143"/>
    <lineage>
        <taxon>Bacteria</taxon>
        <taxon>Bacillati</taxon>
        <taxon>Bacillota</taxon>
        <taxon>Bacilli</taxon>
        <taxon>Bacillales</taxon>
        <taxon>Bacillaceae</taxon>
        <taxon>Bacillus</taxon>
        <taxon>Bacillus cereus group</taxon>
    </lineage>
</organism>
<dbReference type="AlphaFoldDB" id="A0A9W3SZ95"/>
<accession>A0A9W3SZ95</accession>
<proteinExistence type="predicted"/>
<keyword evidence="1" id="KW-1133">Transmembrane helix</keyword>
<evidence type="ECO:0000313" key="2">
    <source>
        <dbReference type="EMBL" id="AOM14530.1"/>
    </source>
</evidence>
<evidence type="ECO:0000256" key="1">
    <source>
        <dbReference type="SAM" id="Phobius"/>
    </source>
</evidence>
<keyword evidence="1" id="KW-0472">Membrane</keyword>
<reference evidence="2 3" key="1">
    <citation type="submission" date="2016-02" db="EMBL/GenBank/DDBJ databases">
        <title>Comparative analysis of three nematocidal Bacillus thuringiensis strains.</title>
        <authorList>
            <person name="Hollensteiner J."/>
            <person name="Kloesener M."/>
            <person name="Bunk B."/>
            <person name="Sproeer C."/>
            <person name="Rosenstiel P."/>
            <person name="Schulte-Iserlohe R."/>
            <person name="Schulenburg H."/>
            <person name="Liesegang H."/>
        </authorList>
    </citation>
    <scope>NUCLEOTIDE SEQUENCE [LARGE SCALE GENOMIC DNA]</scope>
    <source>
        <strain evidence="2 3">Bt18247</strain>
        <plasmid evidence="2 3">p113275</plasmid>
    </source>
</reference>
<sequence length="148" mass="16604">MVEWLLMLLVLLGVCIVIAVPFLLLELANYMDANPVPDWIQTITQFLFGWEPHMFHPYIPLTIKIIAVVGMIVAAIYFWIRYKEENNVFAQLLAYGFGAVSAYWLVVNLIIKPTTAYIANLFQPIGGGGSGLLLLLVLGVIFYNVKKA</sequence>
<name>A0A9W3SZ95_BACTU</name>
<geneLocation type="plasmid" evidence="2 3">
    <name>p113275</name>
</geneLocation>
<dbReference type="Proteomes" id="UP000192743">
    <property type="component" value="Plasmid p113275"/>
</dbReference>
<dbReference type="RefSeq" id="WP_069356841.1">
    <property type="nucleotide sequence ID" value="NZ_CP015253.1"/>
</dbReference>
<feature type="transmembrane region" description="Helical" evidence="1">
    <location>
        <begin position="92"/>
        <end position="111"/>
    </location>
</feature>
<feature type="transmembrane region" description="Helical" evidence="1">
    <location>
        <begin position="117"/>
        <end position="143"/>
    </location>
</feature>
<keyword evidence="1" id="KW-0812">Transmembrane</keyword>